<dbReference type="Pfam" id="PF00646">
    <property type="entry name" value="F-box"/>
    <property type="match status" value="1"/>
</dbReference>
<evidence type="ECO:0000313" key="3">
    <source>
        <dbReference type="Proteomes" id="UP000324897"/>
    </source>
</evidence>
<reference evidence="2 3" key="1">
    <citation type="journal article" date="2019" name="Sci. Rep.">
        <title>A high-quality genome of Eragrostis curvula grass provides insights into Poaceae evolution and supports new strategies to enhance forage quality.</title>
        <authorList>
            <person name="Carballo J."/>
            <person name="Santos B.A.C.M."/>
            <person name="Zappacosta D."/>
            <person name="Garbus I."/>
            <person name="Selva J.P."/>
            <person name="Gallo C.A."/>
            <person name="Diaz A."/>
            <person name="Albertini E."/>
            <person name="Caccamo M."/>
            <person name="Echenique V."/>
        </authorList>
    </citation>
    <scope>NUCLEOTIDE SEQUENCE [LARGE SCALE GENOMIC DNA]</scope>
    <source>
        <strain evidence="3">cv. Victoria</strain>
        <tissue evidence="2">Leaf</tissue>
    </source>
</reference>
<dbReference type="InterPro" id="IPR001810">
    <property type="entry name" value="F-box_dom"/>
</dbReference>
<protein>
    <recommendedName>
        <fullName evidence="1">F-box domain-containing protein</fullName>
    </recommendedName>
</protein>
<accession>A0A5J9VXJ6</accession>
<dbReference type="Gene3D" id="1.20.1280.50">
    <property type="match status" value="1"/>
</dbReference>
<dbReference type="PANTHER" id="PTHR32133:SF362">
    <property type="entry name" value="F-BOX DOMAIN-CONTAINING PROTEIN"/>
    <property type="match status" value="1"/>
</dbReference>
<sequence length="371" mass="41404">MSTWRRLPPALPEELVEEIVLRFPPDDPAGLLSASLVCKSWCRVISGTDFHRRFREHHRMPPLLGIIHSSVGISFGRGGCIKQTQFMPASTFLLNTANMSRWCAIDTLHGRILFGDYDSTELFVWSPAPGEVRRLPALLPLGKYSWSAALLCATAGCNHLDCSGAFVVVFVGTYIVKVTTSAYIYSSEQHEWSMPIYMQDRSVQGIKRPSARVGNTVYFICKRSTKLLAYELCKRELSFVSIPSTCWSYSFTVFATADEGRLGFATAEWFRLFTWSREAGSLDGDAGWTQQRVFEIDKLLPSSTLSYQYDLFATTNNGVIVVKGNSVLFAIDLKSGEVKKLLDGSAVRSISDVVPYIGFCTPTSSHQYKFA</sequence>
<dbReference type="SUPFAM" id="SSF81383">
    <property type="entry name" value="F-box domain"/>
    <property type="match status" value="1"/>
</dbReference>
<name>A0A5J9VXJ6_9POAL</name>
<dbReference type="InterPro" id="IPR036047">
    <property type="entry name" value="F-box-like_dom_sf"/>
</dbReference>
<evidence type="ECO:0000313" key="2">
    <source>
        <dbReference type="EMBL" id="TVU40347.1"/>
    </source>
</evidence>
<dbReference type="SUPFAM" id="SSF69322">
    <property type="entry name" value="Tricorn protease domain 2"/>
    <property type="match status" value="1"/>
</dbReference>
<dbReference type="PANTHER" id="PTHR32133">
    <property type="entry name" value="OS07G0120400 PROTEIN"/>
    <property type="match status" value="1"/>
</dbReference>
<dbReference type="SMART" id="SM00256">
    <property type="entry name" value="FBOX"/>
    <property type="match status" value="1"/>
</dbReference>
<dbReference type="Gramene" id="TVU40347">
    <property type="protein sequence ID" value="TVU40347"/>
    <property type="gene ID" value="EJB05_13808"/>
</dbReference>
<dbReference type="AlphaFoldDB" id="A0A5J9VXJ6"/>
<proteinExistence type="predicted"/>
<dbReference type="EMBL" id="RWGY01000007">
    <property type="protein sequence ID" value="TVU40347.1"/>
    <property type="molecule type" value="Genomic_DNA"/>
</dbReference>
<evidence type="ECO:0000259" key="1">
    <source>
        <dbReference type="SMART" id="SM00256"/>
    </source>
</evidence>
<gene>
    <name evidence="2" type="ORF">EJB05_13808</name>
</gene>
<feature type="domain" description="F-box" evidence="1">
    <location>
        <begin position="11"/>
        <end position="54"/>
    </location>
</feature>
<comment type="caution">
    <text evidence="2">The sequence shown here is derived from an EMBL/GenBank/DDBJ whole genome shotgun (WGS) entry which is preliminary data.</text>
</comment>
<dbReference type="Proteomes" id="UP000324897">
    <property type="component" value="Chromosome 4"/>
</dbReference>
<feature type="non-terminal residue" evidence="2">
    <location>
        <position position="1"/>
    </location>
</feature>
<organism evidence="2 3">
    <name type="scientific">Eragrostis curvula</name>
    <name type="common">weeping love grass</name>
    <dbReference type="NCBI Taxonomy" id="38414"/>
    <lineage>
        <taxon>Eukaryota</taxon>
        <taxon>Viridiplantae</taxon>
        <taxon>Streptophyta</taxon>
        <taxon>Embryophyta</taxon>
        <taxon>Tracheophyta</taxon>
        <taxon>Spermatophyta</taxon>
        <taxon>Magnoliopsida</taxon>
        <taxon>Liliopsida</taxon>
        <taxon>Poales</taxon>
        <taxon>Poaceae</taxon>
        <taxon>PACMAD clade</taxon>
        <taxon>Chloridoideae</taxon>
        <taxon>Eragrostideae</taxon>
        <taxon>Eragrostidinae</taxon>
        <taxon>Eragrostis</taxon>
    </lineage>
</organism>
<keyword evidence="3" id="KW-1185">Reference proteome</keyword>
<dbReference type="OrthoDB" id="685838at2759"/>